<keyword evidence="2" id="KW-0344">Guanine-nucleotide releasing factor</keyword>
<evidence type="ECO:0000313" key="8">
    <source>
        <dbReference type="EMBL" id="ONH69300.1"/>
    </source>
</evidence>
<dbReference type="PROSITE" id="PS50238">
    <property type="entry name" value="RHOGAP"/>
    <property type="match status" value="1"/>
</dbReference>
<evidence type="ECO:0000259" key="7">
    <source>
        <dbReference type="PROSITE" id="PS50238"/>
    </source>
</evidence>
<dbReference type="CDD" id="cd00159">
    <property type="entry name" value="RhoGAP"/>
    <property type="match status" value="1"/>
</dbReference>
<evidence type="ECO:0000259" key="4">
    <source>
        <dbReference type="PROSITE" id="PS50003"/>
    </source>
</evidence>
<gene>
    <name evidence="8" type="ORF">BON22_0559</name>
</gene>
<dbReference type="PROSITE" id="PS50009">
    <property type="entry name" value="RASGEF_CAT"/>
    <property type="match status" value="1"/>
</dbReference>
<dbReference type="GO" id="GO:0007264">
    <property type="term" value="P:small GTPase-mediated signal transduction"/>
    <property type="evidence" value="ECO:0007669"/>
    <property type="project" value="InterPro"/>
</dbReference>
<dbReference type="GO" id="GO:0005085">
    <property type="term" value="F:guanyl-nucleotide exchange factor activity"/>
    <property type="evidence" value="ECO:0007669"/>
    <property type="project" value="UniProtKB-KW"/>
</dbReference>
<organism evidence="8 9">
    <name type="scientific">Cyberlindnera fabianii</name>
    <name type="common">Yeast</name>
    <name type="synonym">Hansenula fabianii</name>
    <dbReference type="NCBI Taxonomy" id="36022"/>
    <lineage>
        <taxon>Eukaryota</taxon>
        <taxon>Fungi</taxon>
        <taxon>Dikarya</taxon>
        <taxon>Ascomycota</taxon>
        <taxon>Saccharomycotina</taxon>
        <taxon>Saccharomycetes</taxon>
        <taxon>Phaffomycetales</taxon>
        <taxon>Phaffomycetaceae</taxon>
        <taxon>Cyberlindnera</taxon>
    </lineage>
</organism>
<dbReference type="InterPro" id="IPR036964">
    <property type="entry name" value="RASGEF_cat_dom_sf"/>
</dbReference>
<dbReference type="SUPFAM" id="SSF48350">
    <property type="entry name" value="GTPase activation domain, GAP"/>
    <property type="match status" value="1"/>
</dbReference>
<dbReference type="STRING" id="36022.A0A1V2LBW7"/>
<evidence type="ECO:0000259" key="6">
    <source>
        <dbReference type="PROSITE" id="PS50212"/>
    </source>
</evidence>
<dbReference type="SUPFAM" id="SSF48366">
    <property type="entry name" value="Ras GEF"/>
    <property type="match status" value="2"/>
</dbReference>
<dbReference type="PANTHER" id="PTHR23176:SF96">
    <property type="entry name" value="GTPASE-ACTIVATING PROTEIN BEM2_IPL2"/>
    <property type="match status" value="1"/>
</dbReference>
<evidence type="ECO:0000256" key="2">
    <source>
        <dbReference type="PROSITE-ProRule" id="PRU00168"/>
    </source>
</evidence>
<dbReference type="InterPro" id="IPR023578">
    <property type="entry name" value="Ras_GEF_dom_sf"/>
</dbReference>
<feature type="domain" description="PH" evidence="4">
    <location>
        <begin position="1593"/>
        <end position="1626"/>
    </location>
</feature>
<sequence>MDLRSHTSRFLYDSRPLWSSKRNSIAEKDRPKISEPSNSSSHSIYYQSHGSASNASINSSMTDNSHHHISISESKASLNSAATAAPTTQSEKLTGSTSMATISDKNHNNGSHSHLHQIDSHATTAVGEDQTSTMTRSLNSFNLNNGSTATKNRPFTYENYDASVIKTGWINKGSNITNFNNASSESWKVYKAELKGPVLSLYKLPADLNIKSFDPSLDENGNPTTTTTTSVRQKRLSTMPSKSNLKSGIGSPVTQTATTNISSQSESSKNTRVKIKHLSDAYPHPELQLNSSNSIVSGSLESICHTVLFNILDDDKLSYNLLLILPLFGDIKTGLKYFYEFAVTFSNQRASRSSGKVLISANTDYAITQRLGLVVTTIIDSFPGMLLDESIYDLLLKLLSGIATHDEHLANRIRTSLTKKDEAMKTLTSFRRSPYDPKGSQTLMNVDMFLAIDSRELAQQINLIDLRFNRSWNPKSDPSLLYEIDGMSSPRLNPLIFNSTSNIHYLGRLIVNHLFGGAQDEQRRALVLEKWIDIGCIFDKIGDMVSWLAIATVICSIPVLRLKKTWSHVTERSLKIISSEWAPVVFELDRRNMISEASHRSSYHVIAPQGLGVTYPKEDVVPYFGDLTVKFVDNSTLKQCEKRVQRVKISFSRWDEYLDKLEQDDALSKQNDKRENTGLQKELYNLLSNHVSLPPLSLESVMELSLSVEDDAVSNYHKLHESRTPLLTGSYLPTLFSEIVPSYKLFNQNVLIGAGGFVTKATAGQNVEPQFQKVTGVEEVDMKSFALNSKLPSSKQNAFLKSVRDIFNIGSDVFHIDNDLIFKSLGDDFKHSRPASVVLETPSSKRLSQISNHRLSQLPQSNRASSHLDPGLGDRDDDVFAMLDSSNLLNSLTKPLNVVLKAGTFDKMIDVLVLTSNIFSKKIDKRDIDTYLEKSNLLDNQFLKLKMNNGVYTSTFFATYRSFASTSQLLEALLKRFNGARSAAMSIQKFNADSQGDLPDWDQNISIDDADLNWKFVGNIQIGVLEAVSILVSEHYADFTDDLKNKNLFVQLLRAIDNEIVVVWKEILQRFESATELNTELNDIFFVLQNLYKKIRKSYIKKCYRPLDGFPRSPVKSPPLFNATLNDLKLPKDFREAEAFVNRLDTFINSYFNDVTISDWIMVFQLLEIHAGKSLVSLFRYNWPNTKDEGKLEVLNVFSWLRNLYGDNTQDMVISKFPPPVKALFELHDNLEKFFKVHIADPDTPRKDRNAKMVSVLQILTITRLRMSGADLFHNTSKFDAADNVSPHVPSFIETAIIQAIVSPESRAYDASWVFSSSAEVWGEVTDLLPNLDVDDLTEELRGPLTPCCGWFTERLMEIANFVPNMSIENSKLINFDKRRFTYNCVSNIADMHLQEPDPSQTDFLNREFGFLFQFADYPELDFKKIKDVASVESKELRTISKTPLFHSLIEREQEKVKRDIKKREVLENQERDLKRSQLMSQARASLNLSRDMHSPAPNDTQIEQRKGGRTGSSPSKASSGGMKRLGGLFKSVRPFSINVGSGWSGPDRVVHPSELPDVDQIDLAGKHSKPYQQIKLFRTKPLFVHSNIEGFFKLVGENGGDEYCFQAQSNAEAQKWIAALNMSKRYTYLSKDSQGLTSSKVFGVPIADVCEREGTLMPSIVERLLEEIELRGLDETGLYRVPGSVGSINLLKQAFDEGGDFTLEDDRWFEINTLAGCFKSYLRELPESLLTNELQPEFVQATKEGDLTENLRTLVTQLPVNNYHLLKRLFEHLNKVIQHTDNNRMDAVNLAIVFSMSFINNDNIGASMGSDLGALQTIIQHLIKDPLSVFGDLGFSDVGSVYAN</sequence>
<evidence type="ECO:0000256" key="3">
    <source>
        <dbReference type="SAM" id="MobiDB-lite"/>
    </source>
</evidence>
<dbReference type="SMART" id="SM00147">
    <property type="entry name" value="RasGEF"/>
    <property type="match status" value="1"/>
</dbReference>
<dbReference type="SMART" id="SM00229">
    <property type="entry name" value="RasGEFN"/>
    <property type="match status" value="1"/>
</dbReference>
<dbReference type="Pfam" id="PF00618">
    <property type="entry name" value="RasGEF_N"/>
    <property type="match status" value="1"/>
</dbReference>
<accession>A0A1V2LBW7</accession>
<dbReference type="GO" id="GO:0005938">
    <property type="term" value="C:cell cortex"/>
    <property type="evidence" value="ECO:0007669"/>
    <property type="project" value="UniProtKB-ARBA"/>
</dbReference>
<keyword evidence="1" id="KW-0343">GTPase activation</keyword>
<name>A0A1V2LBW7_CYBFA</name>
<dbReference type="Gene3D" id="1.10.555.10">
    <property type="entry name" value="Rho GTPase activation protein"/>
    <property type="match status" value="1"/>
</dbReference>
<feature type="region of interest" description="Disordered" evidence="3">
    <location>
        <begin position="237"/>
        <end position="272"/>
    </location>
</feature>
<dbReference type="VEuPathDB" id="FungiDB:BON22_0559"/>
<feature type="compositionally biased region" description="Polar residues" evidence="3">
    <location>
        <begin position="71"/>
        <end position="112"/>
    </location>
</feature>
<feature type="region of interest" description="Disordered" evidence="3">
    <location>
        <begin position="1487"/>
        <end position="1524"/>
    </location>
</feature>
<dbReference type="Pfam" id="PF00617">
    <property type="entry name" value="RasGEF"/>
    <property type="match status" value="1"/>
</dbReference>
<evidence type="ECO:0000259" key="5">
    <source>
        <dbReference type="PROSITE" id="PS50009"/>
    </source>
</evidence>
<keyword evidence="9" id="KW-1185">Reference proteome</keyword>
<proteinExistence type="predicted"/>
<dbReference type="InterPro" id="IPR001849">
    <property type="entry name" value="PH_domain"/>
</dbReference>
<dbReference type="InterPro" id="IPR001895">
    <property type="entry name" value="RASGEF_cat_dom"/>
</dbReference>
<feature type="domain" description="Rho-GAP" evidence="7">
    <location>
        <begin position="1645"/>
        <end position="1831"/>
    </location>
</feature>
<dbReference type="InterPro" id="IPR000651">
    <property type="entry name" value="Ras-like_Gua-exchang_fac_N"/>
</dbReference>
<dbReference type="PANTHER" id="PTHR23176">
    <property type="entry name" value="RHO/RAC/CDC GTPASE-ACTIVATING PROTEIN"/>
    <property type="match status" value="1"/>
</dbReference>
<dbReference type="PROSITE" id="PS50212">
    <property type="entry name" value="RASGEF_NTER"/>
    <property type="match status" value="1"/>
</dbReference>
<evidence type="ECO:0000256" key="1">
    <source>
        <dbReference type="ARBA" id="ARBA00022468"/>
    </source>
</evidence>
<evidence type="ECO:0000313" key="9">
    <source>
        <dbReference type="Proteomes" id="UP000189513"/>
    </source>
</evidence>
<dbReference type="InterPro" id="IPR008936">
    <property type="entry name" value="Rho_GTPase_activation_prot"/>
</dbReference>
<dbReference type="OMA" id="TLEDDRW"/>
<dbReference type="PROSITE" id="PS50003">
    <property type="entry name" value="PH_DOMAIN"/>
    <property type="match status" value="1"/>
</dbReference>
<feature type="region of interest" description="Disordered" evidence="3">
    <location>
        <begin position="23"/>
        <end position="115"/>
    </location>
</feature>
<dbReference type="Proteomes" id="UP000189513">
    <property type="component" value="Unassembled WGS sequence"/>
</dbReference>
<dbReference type="EMBL" id="MPUK01000001">
    <property type="protein sequence ID" value="ONH69300.1"/>
    <property type="molecule type" value="Genomic_DNA"/>
</dbReference>
<comment type="caution">
    <text evidence="8">The sequence shown here is derived from an EMBL/GenBank/DDBJ whole genome shotgun (WGS) entry which is preliminary data.</text>
</comment>
<dbReference type="InterPro" id="IPR000198">
    <property type="entry name" value="RhoGAP_dom"/>
</dbReference>
<dbReference type="SMART" id="SM00324">
    <property type="entry name" value="RhoGAP"/>
    <property type="match status" value="1"/>
</dbReference>
<dbReference type="Gene3D" id="1.10.840.10">
    <property type="entry name" value="Ras guanine-nucleotide exchange factors catalytic domain"/>
    <property type="match status" value="1"/>
</dbReference>
<dbReference type="Pfam" id="PF00620">
    <property type="entry name" value="RhoGAP"/>
    <property type="match status" value="1"/>
</dbReference>
<dbReference type="GO" id="GO:0005096">
    <property type="term" value="F:GTPase activator activity"/>
    <property type="evidence" value="ECO:0007669"/>
    <property type="project" value="UniProtKB-KW"/>
</dbReference>
<reference evidence="9" key="1">
    <citation type="journal article" date="2017" name="Genome Announc.">
        <title>Genome sequences of Cyberlindnera fabianii 65, Pichia kudriavzevii 129, and Saccharomyces cerevisiae 131 isolated from fermented masau fruits in Zimbabwe.</title>
        <authorList>
            <person name="van Rijswijck I.M.H."/>
            <person name="Derks M.F.L."/>
            <person name="Abee T."/>
            <person name="de Ridder D."/>
            <person name="Smid E.J."/>
        </authorList>
    </citation>
    <scope>NUCLEOTIDE SEQUENCE [LARGE SCALE GENOMIC DNA]</scope>
    <source>
        <strain evidence="9">65</strain>
    </source>
</reference>
<dbReference type="GO" id="GO:0007010">
    <property type="term" value="P:cytoskeleton organization"/>
    <property type="evidence" value="ECO:0007669"/>
    <property type="project" value="UniProtKB-ARBA"/>
</dbReference>
<feature type="domain" description="N-terminal Ras-GEF" evidence="6">
    <location>
        <begin position="896"/>
        <end position="1079"/>
    </location>
</feature>
<dbReference type="InterPro" id="IPR050729">
    <property type="entry name" value="Rho-GAP"/>
</dbReference>
<dbReference type="GO" id="GO:0005933">
    <property type="term" value="C:cellular bud"/>
    <property type="evidence" value="ECO:0007669"/>
    <property type="project" value="UniProtKB-ARBA"/>
</dbReference>
<feature type="compositionally biased region" description="Basic and acidic residues" evidence="3">
    <location>
        <begin position="24"/>
        <end position="33"/>
    </location>
</feature>
<feature type="compositionally biased region" description="Low complexity" evidence="3">
    <location>
        <begin position="34"/>
        <end position="51"/>
    </location>
</feature>
<dbReference type="CDD" id="cd06224">
    <property type="entry name" value="REM"/>
    <property type="match status" value="1"/>
</dbReference>
<dbReference type="Gene3D" id="1.20.870.10">
    <property type="entry name" value="Son of sevenless (SoS) protein Chain: S domain 1"/>
    <property type="match status" value="1"/>
</dbReference>
<feature type="compositionally biased region" description="Polar residues" evidence="3">
    <location>
        <begin position="237"/>
        <end position="270"/>
    </location>
</feature>
<protein>
    <submittedName>
        <fullName evidence="8">GTPase-activating protein BEM2</fullName>
    </submittedName>
</protein>
<feature type="compositionally biased region" description="Polar residues" evidence="3">
    <location>
        <begin position="52"/>
        <end position="63"/>
    </location>
</feature>
<feature type="domain" description="Ras-GEF" evidence="5">
    <location>
        <begin position="453"/>
        <end position="711"/>
    </location>
</feature>
<dbReference type="SUPFAM" id="SSF50729">
    <property type="entry name" value="PH domain-like"/>
    <property type="match status" value="1"/>
</dbReference>